<evidence type="ECO:0000313" key="2">
    <source>
        <dbReference type="Proteomes" id="UP000642180"/>
    </source>
</evidence>
<gene>
    <name evidence="1" type="ORF">GCM10008066_01560</name>
</gene>
<dbReference type="EMBL" id="BMDI01000001">
    <property type="protein sequence ID" value="GGI15958.1"/>
    <property type="molecule type" value="Genomic_DNA"/>
</dbReference>
<dbReference type="Proteomes" id="UP000642180">
    <property type="component" value="Unassembled WGS sequence"/>
</dbReference>
<dbReference type="AlphaFoldDB" id="A0A8J3AK57"/>
<organism evidence="1 2">
    <name type="scientific">Oxalicibacterium faecigallinarum</name>
    <dbReference type="NCBI Taxonomy" id="573741"/>
    <lineage>
        <taxon>Bacteria</taxon>
        <taxon>Pseudomonadati</taxon>
        <taxon>Pseudomonadota</taxon>
        <taxon>Betaproteobacteria</taxon>
        <taxon>Burkholderiales</taxon>
        <taxon>Oxalobacteraceae</taxon>
        <taxon>Oxalicibacterium</taxon>
    </lineage>
</organism>
<reference evidence="2" key="1">
    <citation type="journal article" date="2019" name="Int. J. Syst. Evol. Microbiol.">
        <title>The Global Catalogue of Microorganisms (GCM) 10K type strain sequencing project: providing services to taxonomists for standard genome sequencing and annotation.</title>
        <authorList>
            <consortium name="The Broad Institute Genomics Platform"/>
            <consortium name="The Broad Institute Genome Sequencing Center for Infectious Disease"/>
            <person name="Wu L."/>
            <person name="Ma J."/>
        </authorList>
    </citation>
    <scope>NUCLEOTIDE SEQUENCE [LARGE SCALE GENOMIC DNA]</scope>
    <source>
        <strain evidence="2">CCM 2767</strain>
    </source>
</reference>
<accession>A0A8J3AK57</accession>
<comment type="caution">
    <text evidence="1">The sequence shown here is derived from an EMBL/GenBank/DDBJ whole genome shotgun (WGS) entry which is preliminary data.</text>
</comment>
<protein>
    <submittedName>
        <fullName evidence="1">Uncharacterized protein</fullName>
    </submittedName>
</protein>
<keyword evidence="2" id="KW-1185">Reference proteome</keyword>
<proteinExistence type="predicted"/>
<evidence type="ECO:0000313" key="1">
    <source>
        <dbReference type="EMBL" id="GGI15958.1"/>
    </source>
</evidence>
<sequence length="70" mass="8324">MRLWRQSARCWYWQEGTKYQVIAKNANRERDHNPEQATHIAPLVKVTTDAKEAKARALKNDTECRAEQRR</sequence>
<name>A0A8J3AK57_9BURK</name>